<evidence type="ECO:0000256" key="3">
    <source>
        <dbReference type="ARBA" id="ARBA00022630"/>
    </source>
</evidence>
<accession>W3VNS1</accession>
<dbReference type="PANTHER" id="PTHR43557:SF2">
    <property type="entry name" value="RIESKE DOMAIN-CONTAINING PROTEIN-RELATED"/>
    <property type="match status" value="1"/>
</dbReference>
<dbReference type="InterPro" id="IPR050446">
    <property type="entry name" value="FAD-oxidoreductase/Apoptosis"/>
</dbReference>
<gene>
    <name evidence="11" type="ORF">PaG_01564</name>
</gene>
<dbReference type="Gene3D" id="2.102.10.10">
    <property type="entry name" value="Rieske [2Fe-2S] iron-sulphur domain"/>
    <property type="match status" value="1"/>
</dbReference>
<comment type="caution">
    <text evidence="11">The sequence shown here is derived from an EMBL/GenBank/DDBJ whole genome shotgun (WGS) entry which is preliminary data.</text>
</comment>
<keyword evidence="7" id="KW-0560">Oxidoreductase</keyword>
<dbReference type="GO" id="GO:0051537">
    <property type="term" value="F:2 iron, 2 sulfur cluster binding"/>
    <property type="evidence" value="ECO:0007669"/>
    <property type="project" value="UniProtKB-KW"/>
</dbReference>
<evidence type="ECO:0000259" key="10">
    <source>
        <dbReference type="PROSITE" id="PS51296"/>
    </source>
</evidence>
<evidence type="ECO:0000313" key="11">
    <source>
        <dbReference type="EMBL" id="ETS63288.1"/>
    </source>
</evidence>
<evidence type="ECO:0000256" key="7">
    <source>
        <dbReference type="ARBA" id="ARBA00023002"/>
    </source>
</evidence>
<dbReference type="HOGENOM" id="CLU_003291_4_2_1"/>
<evidence type="ECO:0000256" key="2">
    <source>
        <dbReference type="ARBA" id="ARBA00006442"/>
    </source>
</evidence>
<dbReference type="InterPro" id="IPR036188">
    <property type="entry name" value="FAD/NAD-bd_sf"/>
</dbReference>
<dbReference type="Pfam" id="PF07992">
    <property type="entry name" value="Pyr_redox_2"/>
    <property type="match status" value="1"/>
</dbReference>
<evidence type="ECO:0000256" key="6">
    <source>
        <dbReference type="ARBA" id="ARBA00022827"/>
    </source>
</evidence>
<dbReference type="InterPro" id="IPR016156">
    <property type="entry name" value="FAD/NAD-linked_Rdtase_dimer_sf"/>
</dbReference>
<dbReference type="PANTHER" id="PTHR43557">
    <property type="entry name" value="APOPTOSIS-INDUCING FACTOR 1"/>
    <property type="match status" value="1"/>
</dbReference>
<evidence type="ECO:0000256" key="4">
    <source>
        <dbReference type="ARBA" id="ARBA00022714"/>
    </source>
</evidence>
<organism evidence="11 12">
    <name type="scientific">Moesziomyces aphidis</name>
    <name type="common">Pseudozyma aphidis</name>
    <dbReference type="NCBI Taxonomy" id="84754"/>
    <lineage>
        <taxon>Eukaryota</taxon>
        <taxon>Fungi</taxon>
        <taxon>Dikarya</taxon>
        <taxon>Basidiomycota</taxon>
        <taxon>Ustilaginomycotina</taxon>
        <taxon>Ustilaginomycetes</taxon>
        <taxon>Ustilaginales</taxon>
        <taxon>Ustilaginaceae</taxon>
        <taxon>Moesziomyces</taxon>
    </lineage>
</organism>
<dbReference type="InterPro" id="IPR023753">
    <property type="entry name" value="FAD/NAD-binding_dom"/>
</dbReference>
<name>W3VNS1_MOEAP</name>
<feature type="domain" description="Rieske" evidence="10">
    <location>
        <begin position="119"/>
        <end position="220"/>
    </location>
</feature>
<dbReference type="Gene3D" id="3.30.390.30">
    <property type="match status" value="1"/>
</dbReference>
<comment type="cofactor">
    <cofactor evidence="1">
        <name>FAD</name>
        <dbReference type="ChEBI" id="CHEBI:57692"/>
    </cofactor>
</comment>
<dbReference type="EMBL" id="AWNI01000008">
    <property type="protein sequence ID" value="ETS63288.1"/>
    <property type="molecule type" value="Genomic_DNA"/>
</dbReference>
<dbReference type="OrthoDB" id="6029at2759"/>
<keyword evidence="9" id="KW-0411">Iron-sulfur</keyword>
<dbReference type="PROSITE" id="PS51296">
    <property type="entry name" value="RIESKE"/>
    <property type="match status" value="1"/>
</dbReference>
<dbReference type="CDD" id="cd03478">
    <property type="entry name" value="Rieske_AIFL_N"/>
    <property type="match status" value="1"/>
</dbReference>
<dbReference type="AlphaFoldDB" id="W3VNS1"/>
<dbReference type="InterPro" id="IPR017941">
    <property type="entry name" value="Rieske_2Fe-2S"/>
</dbReference>
<dbReference type="PRINTS" id="PR00368">
    <property type="entry name" value="FADPNR"/>
</dbReference>
<dbReference type="SUPFAM" id="SSF50022">
    <property type="entry name" value="ISP domain"/>
    <property type="match status" value="1"/>
</dbReference>
<reference evidence="11 12" key="1">
    <citation type="journal article" date="2014" name="Genome Announc.">
        <title>Genome sequence of the basidiomycetous fungus Pseudozyma aphidis DSM70725, an efficient producer of biosurfactant mannosylerythritol lipids.</title>
        <authorList>
            <person name="Lorenz S."/>
            <person name="Guenther M."/>
            <person name="Grumaz C."/>
            <person name="Rupp S."/>
            <person name="Zibek S."/>
            <person name="Sohn K."/>
        </authorList>
    </citation>
    <scope>NUCLEOTIDE SEQUENCE [LARGE SCALE GENOMIC DNA]</scope>
    <source>
        <strain evidence="12">ATCC 32657 / CBS 517.83 / DSM 70725 / JCM 10318 / NBRC 10182 / NRRL Y-7954 / St-0401</strain>
    </source>
</reference>
<dbReference type="PRINTS" id="PR00411">
    <property type="entry name" value="PNDRDTASEI"/>
</dbReference>
<keyword evidence="6" id="KW-0274">FAD</keyword>
<evidence type="ECO:0000313" key="12">
    <source>
        <dbReference type="Proteomes" id="UP000019462"/>
    </source>
</evidence>
<evidence type="ECO:0000256" key="9">
    <source>
        <dbReference type="ARBA" id="ARBA00023014"/>
    </source>
</evidence>
<dbReference type="Proteomes" id="UP000019462">
    <property type="component" value="Unassembled WGS sequence"/>
</dbReference>
<keyword evidence="12" id="KW-1185">Reference proteome</keyword>
<keyword evidence="8" id="KW-0408">Iron</keyword>
<comment type="similarity">
    <text evidence="2">Belongs to the FAD-dependent oxidoreductase family.</text>
</comment>
<keyword evidence="5" id="KW-0479">Metal-binding</keyword>
<keyword evidence="4" id="KW-0001">2Fe-2S</keyword>
<protein>
    <recommendedName>
        <fullName evidence="10">Rieske domain-containing protein</fullName>
    </recommendedName>
</protein>
<keyword evidence="3" id="KW-0285">Flavoprotein</keyword>
<proteinExistence type="inferred from homology"/>
<dbReference type="Pfam" id="PF00355">
    <property type="entry name" value="Rieske"/>
    <property type="match status" value="1"/>
</dbReference>
<dbReference type="GO" id="GO:0016651">
    <property type="term" value="F:oxidoreductase activity, acting on NAD(P)H"/>
    <property type="evidence" value="ECO:0007669"/>
    <property type="project" value="TreeGrafter"/>
</dbReference>
<evidence type="ECO:0000256" key="5">
    <source>
        <dbReference type="ARBA" id="ARBA00022723"/>
    </source>
</evidence>
<evidence type="ECO:0000256" key="8">
    <source>
        <dbReference type="ARBA" id="ARBA00023004"/>
    </source>
</evidence>
<dbReference type="Gene3D" id="3.50.50.60">
    <property type="entry name" value="FAD/NAD(P)-binding domain"/>
    <property type="match status" value="2"/>
</dbReference>
<dbReference type="InterPro" id="IPR036922">
    <property type="entry name" value="Rieske_2Fe-2S_sf"/>
</dbReference>
<evidence type="ECO:0000256" key="1">
    <source>
        <dbReference type="ARBA" id="ARBA00001974"/>
    </source>
</evidence>
<sequence>MDQHGEALLAAKPARWQRLLQTRVRGVVNRALESVVESVSMRGLVAGDPHSSAGLHEQPRRVQQRRTIVSTQPRLLMLLLRQPSLLVSAARPLLSALPRTYTPKATFTSSIFKMSEQRVRVGSAKEVAQGKMKEFTFAGEGDDAVKVLVSNVKGQLHATSSKCTHYGAPLANGVLTGDGRIICPWHGACFHAKNGEIEDAPALDSLLSLKLEVEGDDLFVTADAEKLKGKPGVAPSCKGGVKSIAKGKGVVVVGGGAGAINCVEELRKSGFQGAITIVSNEQAIIDRTKLSKALIADADKVTWRSKAHLDNVLGVELENATVTAVDAKAKSVTLDNGRKLEYENLVLATGGTPKRIPIPGADLPNVLVLRQISDTKAINEAVGNEDGEASNKKNVVVIGSSFIGMEAAIALTKRANVSVVGMEKVPFERVLGEQVGGGLMKAQIKNGLKFYMEAGVERIDGESGSGPKAVVIKNSEGKEESLPADVVILGVGVAPATGYLKESGFQLEKDGGIAVDSKLRVEGHRDIFAIGDIAAAPTRASPHSRIEHWNVASNQGRAVAKTLAGTETDYDKVAIFWSALGSQLRYCGSGGPQFDTVHVDGKPEELKFSAYYAKGDEVVAVATMGVDPLMVQCSELLRIGAMPSLSDIKNGKDPLSLDLSAKM</sequence>
<dbReference type="SUPFAM" id="SSF55424">
    <property type="entry name" value="FAD/NAD-linked reductases, dimerisation (C-terminal) domain"/>
    <property type="match status" value="1"/>
</dbReference>
<dbReference type="SUPFAM" id="SSF51905">
    <property type="entry name" value="FAD/NAD(P)-binding domain"/>
    <property type="match status" value="1"/>
</dbReference>
<dbReference type="GO" id="GO:0005737">
    <property type="term" value="C:cytoplasm"/>
    <property type="evidence" value="ECO:0007669"/>
    <property type="project" value="TreeGrafter"/>
</dbReference>
<dbReference type="GO" id="GO:0046872">
    <property type="term" value="F:metal ion binding"/>
    <property type="evidence" value="ECO:0007669"/>
    <property type="project" value="UniProtKB-KW"/>
</dbReference>